<name>A0A830F8R3_9EURY</name>
<evidence type="ECO:0000256" key="2">
    <source>
        <dbReference type="ARBA" id="ARBA00022801"/>
    </source>
</evidence>
<dbReference type="InterPro" id="IPR029058">
    <property type="entry name" value="AB_hydrolase_fold"/>
</dbReference>
<dbReference type="InterPro" id="IPR050565">
    <property type="entry name" value="LYPA1-2/EST-like"/>
</dbReference>
<keyword evidence="2" id="KW-0378">Hydrolase</keyword>
<dbReference type="EMBL" id="BMPG01000001">
    <property type="protein sequence ID" value="GGL50974.1"/>
    <property type="molecule type" value="Genomic_DNA"/>
</dbReference>
<dbReference type="InterPro" id="IPR003140">
    <property type="entry name" value="PLipase/COase/thioEstase"/>
</dbReference>
<dbReference type="PANTHER" id="PTHR10655">
    <property type="entry name" value="LYSOPHOSPHOLIPASE-RELATED"/>
    <property type="match status" value="1"/>
</dbReference>
<dbReference type="SUPFAM" id="SSF53474">
    <property type="entry name" value="alpha/beta-Hydrolases"/>
    <property type="match status" value="1"/>
</dbReference>
<reference evidence="4" key="1">
    <citation type="journal article" date="2014" name="Int. J. Syst. Evol. Microbiol.">
        <title>Complete genome sequence of Corynebacterium casei LMG S-19264T (=DSM 44701T), isolated from a smear-ripened cheese.</title>
        <authorList>
            <consortium name="US DOE Joint Genome Institute (JGI-PGF)"/>
            <person name="Walter F."/>
            <person name="Albersmeier A."/>
            <person name="Kalinowski J."/>
            <person name="Ruckert C."/>
        </authorList>
    </citation>
    <scope>NUCLEOTIDE SEQUENCE</scope>
    <source>
        <strain evidence="4">JCM 19596</strain>
    </source>
</reference>
<dbReference type="PANTHER" id="PTHR10655:SF17">
    <property type="entry name" value="LYSOPHOSPHOLIPASE-LIKE PROTEIN 1"/>
    <property type="match status" value="1"/>
</dbReference>
<evidence type="ECO:0000313" key="4">
    <source>
        <dbReference type="EMBL" id="GGL50974.1"/>
    </source>
</evidence>
<protein>
    <submittedName>
        <fullName evidence="4">Phospholipase/carboxylesterase</fullName>
    </submittedName>
</protein>
<feature type="domain" description="Phospholipase/carboxylesterase/thioesterase" evidence="3">
    <location>
        <begin position="23"/>
        <end position="210"/>
    </location>
</feature>
<dbReference type="AlphaFoldDB" id="A0A830F8R3"/>
<dbReference type="OrthoDB" id="203477at2157"/>
<organism evidence="4 5">
    <name type="scientific">Halocalculus aciditolerans</name>
    <dbReference type="NCBI Taxonomy" id="1383812"/>
    <lineage>
        <taxon>Archaea</taxon>
        <taxon>Methanobacteriati</taxon>
        <taxon>Methanobacteriota</taxon>
        <taxon>Stenosarchaea group</taxon>
        <taxon>Halobacteria</taxon>
        <taxon>Halobacteriales</taxon>
        <taxon>Halobacteriaceae</taxon>
        <taxon>Halocalculus</taxon>
    </lineage>
</organism>
<keyword evidence="5" id="KW-1185">Reference proteome</keyword>
<reference evidence="4" key="2">
    <citation type="submission" date="2020-09" db="EMBL/GenBank/DDBJ databases">
        <authorList>
            <person name="Sun Q."/>
            <person name="Ohkuma M."/>
        </authorList>
    </citation>
    <scope>NUCLEOTIDE SEQUENCE</scope>
    <source>
        <strain evidence="4">JCM 19596</strain>
    </source>
</reference>
<dbReference type="Proteomes" id="UP000607197">
    <property type="component" value="Unassembled WGS sequence"/>
</dbReference>
<evidence type="ECO:0000256" key="1">
    <source>
        <dbReference type="ARBA" id="ARBA00006499"/>
    </source>
</evidence>
<comment type="similarity">
    <text evidence="1">Belongs to the AB hydrolase superfamily. AB hydrolase 2 family.</text>
</comment>
<dbReference type="Gene3D" id="3.40.50.1820">
    <property type="entry name" value="alpha/beta hydrolase"/>
    <property type="match status" value="1"/>
</dbReference>
<comment type="caution">
    <text evidence="4">The sequence shown here is derived from an EMBL/GenBank/DDBJ whole genome shotgun (WGS) entry which is preliminary data.</text>
</comment>
<gene>
    <name evidence="4" type="ORF">GCM10009039_06510</name>
</gene>
<evidence type="ECO:0000313" key="5">
    <source>
        <dbReference type="Proteomes" id="UP000607197"/>
    </source>
</evidence>
<evidence type="ECO:0000259" key="3">
    <source>
        <dbReference type="Pfam" id="PF02230"/>
    </source>
</evidence>
<dbReference type="Pfam" id="PF02230">
    <property type="entry name" value="Abhydrolase_2"/>
    <property type="match status" value="1"/>
</dbReference>
<sequence length="217" mass="22790">MSAHRGDDPHGDAQVVTTGAALDDASAAVVMAHGRGATPRSVLGLASEFDVDDVAYLAPAAAGNTWYPNPFTAPRERNEPSVSSAMNAIRRAVDRAADAVGRDSVVLLGFSQGACLASDYVARNPARYGGLVAFSGGLIGDAIDEEEYEGDLDSTPVFLGCSDRDPHIPESRVHETRDVLDALGADVTERIYEGMGHTIVQDEVEHAAEIVADARGN</sequence>
<dbReference type="RefSeq" id="WP_188975792.1">
    <property type="nucleotide sequence ID" value="NZ_BMPG01000001.1"/>
</dbReference>
<proteinExistence type="inferred from homology"/>
<accession>A0A830F8R3</accession>
<dbReference type="GO" id="GO:0016787">
    <property type="term" value="F:hydrolase activity"/>
    <property type="evidence" value="ECO:0007669"/>
    <property type="project" value="UniProtKB-KW"/>
</dbReference>